<protein>
    <submittedName>
        <fullName evidence="1">Restriction enzyme</fullName>
    </submittedName>
</protein>
<evidence type="ECO:0000313" key="1">
    <source>
        <dbReference type="EMBL" id="DAF87308.1"/>
    </source>
</evidence>
<dbReference type="Gene3D" id="3.40.960.10">
    <property type="entry name" value="VSR Endonuclease"/>
    <property type="match status" value="1"/>
</dbReference>
<dbReference type="EMBL" id="BK015962">
    <property type="protein sequence ID" value="DAF87308.1"/>
    <property type="molecule type" value="Genomic_DNA"/>
</dbReference>
<name>A0A8S5TYM8_9CAUD</name>
<accession>A0A8S5TYM8</accession>
<organism evidence="1">
    <name type="scientific">Siphoviridae sp. ctnPP24</name>
    <dbReference type="NCBI Taxonomy" id="2825662"/>
    <lineage>
        <taxon>Viruses</taxon>
        <taxon>Duplodnaviria</taxon>
        <taxon>Heunggongvirae</taxon>
        <taxon>Uroviricota</taxon>
        <taxon>Caudoviricetes</taxon>
    </lineage>
</organism>
<reference evidence="1" key="1">
    <citation type="journal article" date="2021" name="Proc. Natl. Acad. Sci. U.S.A.">
        <title>A Catalog of Tens of Thousands of Viruses from Human Metagenomes Reveals Hidden Associations with Chronic Diseases.</title>
        <authorList>
            <person name="Tisza M.J."/>
            <person name="Buck C.B."/>
        </authorList>
    </citation>
    <scope>NUCLEOTIDE SEQUENCE</scope>
    <source>
        <strain evidence="1">CtnPP24</strain>
    </source>
</reference>
<sequence length="119" mass="13947">MMRDSLLEIKIYNILKDAGLPFEEEYEFEGLVGKSGRNLRFDFCVFDDCGNIDFLIEAQGEQHYVPVSRYGGARALKYQKYNDTLKRKFCLEHNLKLVTIPYYDEGRLSYDYIMKAAGY</sequence>
<proteinExistence type="predicted"/>